<proteinExistence type="predicted"/>
<dbReference type="OrthoDB" id="21128at2759"/>
<protein>
    <submittedName>
        <fullName evidence="1">Uncharacterized protein</fullName>
    </submittedName>
</protein>
<keyword evidence="2" id="KW-1185">Reference proteome</keyword>
<accession>A0A6G0YFQ9</accession>
<evidence type="ECO:0000313" key="1">
    <source>
        <dbReference type="EMBL" id="KAF0754774.1"/>
    </source>
</evidence>
<dbReference type="AlphaFoldDB" id="A0A6G0YFQ9"/>
<evidence type="ECO:0000313" key="2">
    <source>
        <dbReference type="Proteomes" id="UP000478052"/>
    </source>
</evidence>
<organism evidence="1 2">
    <name type="scientific">Aphis craccivora</name>
    <name type="common">Cowpea aphid</name>
    <dbReference type="NCBI Taxonomy" id="307492"/>
    <lineage>
        <taxon>Eukaryota</taxon>
        <taxon>Metazoa</taxon>
        <taxon>Ecdysozoa</taxon>
        <taxon>Arthropoda</taxon>
        <taxon>Hexapoda</taxon>
        <taxon>Insecta</taxon>
        <taxon>Pterygota</taxon>
        <taxon>Neoptera</taxon>
        <taxon>Paraneoptera</taxon>
        <taxon>Hemiptera</taxon>
        <taxon>Sternorrhyncha</taxon>
        <taxon>Aphidomorpha</taxon>
        <taxon>Aphidoidea</taxon>
        <taxon>Aphididae</taxon>
        <taxon>Aphidini</taxon>
        <taxon>Aphis</taxon>
        <taxon>Aphis</taxon>
    </lineage>
</organism>
<dbReference type="EMBL" id="VUJU01004317">
    <property type="protein sequence ID" value="KAF0754774.1"/>
    <property type="molecule type" value="Genomic_DNA"/>
</dbReference>
<sequence length="170" mass="20421">MVAQRLMIDDSLIKGAFFYCSSLIATTCKKDVPCSSYFRGGFRCKSEYPWCIIKVKSKHFPTVFKKIKKNKKKKMTDKREFSRKTSFRPNRFFYMVVIQKPITVVNTWNFHQITFLRKHENLQRKDNDFSSNDFKYLSLFKNVDKFLIIQILTKIRQNHEYLQITLYLGK</sequence>
<dbReference type="Proteomes" id="UP000478052">
    <property type="component" value="Unassembled WGS sequence"/>
</dbReference>
<comment type="caution">
    <text evidence="1">The sequence shown here is derived from an EMBL/GenBank/DDBJ whole genome shotgun (WGS) entry which is preliminary data.</text>
</comment>
<gene>
    <name evidence="1" type="ORF">FWK35_00020760</name>
</gene>
<name>A0A6G0YFQ9_APHCR</name>
<reference evidence="1 2" key="1">
    <citation type="submission" date="2019-08" db="EMBL/GenBank/DDBJ databases">
        <title>Whole genome of Aphis craccivora.</title>
        <authorList>
            <person name="Voronova N.V."/>
            <person name="Shulinski R.S."/>
            <person name="Bandarenka Y.V."/>
            <person name="Zhorov D.G."/>
            <person name="Warner D."/>
        </authorList>
    </citation>
    <scope>NUCLEOTIDE SEQUENCE [LARGE SCALE GENOMIC DNA]</scope>
    <source>
        <strain evidence="1">180601</strain>
        <tissue evidence="1">Whole Body</tissue>
    </source>
</reference>